<organism evidence="1 2">
    <name type="scientific">Folsomia candida</name>
    <name type="common">Springtail</name>
    <dbReference type="NCBI Taxonomy" id="158441"/>
    <lineage>
        <taxon>Eukaryota</taxon>
        <taxon>Metazoa</taxon>
        <taxon>Ecdysozoa</taxon>
        <taxon>Arthropoda</taxon>
        <taxon>Hexapoda</taxon>
        <taxon>Collembola</taxon>
        <taxon>Entomobryomorpha</taxon>
        <taxon>Isotomoidea</taxon>
        <taxon>Isotomidae</taxon>
        <taxon>Proisotominae</taxon>
        <taxon>Folsomia</taxon>
    </lineage>
</organism>
<reference evidence="1 2" key="1">
    <citation type="submission" date="2015-12" db="EMBL/GenBank/DDBJ databases">
        <title>The genome of Folsomia candida.</title>
        <authorList>
            <person name="Faddeeva A."/>
            <person name="Derks M.F."/>
            <person name="Anvar Y."/>
            <person name="Smit S."/>
            <person name="Van Straalen N."/>
            <person name="Roelofs D."/>
        </authorList>
    </citation>
    <scope>NUCLEOTIDE SEQUENCE [LARGE SCALE GENOMIC DNA]</scope>
    <source>
        <strain evidence="1 2">VU population</strain>
        <tissue evidence="1">Whole body</tissue>
    </source>
</reference>
<keyword evidence="2" id="KW-1185">Reference proteome</keyword>
<dbReference type="EMBL" id="LNIX01000002">
    <property type="protein sequence ID" value="OXA59072.1"/>
    <property type="molecule type" value="Genomic_DNA"/>
</dbReference>
<name>A0A226EN63_FOLCA</name>
<dbReference type="Proteomes" id="UP000198287">
    <property type="component" value="Unassembled WGS sequence"/>
</dbReference>
<protein>
    <submittedName>
        <fullName evidence="1">Uncharacterized protein</fullName>
    </submittedName>
</protein>
<evidence type="ECO:0000313" key="2">
    <source>
        <dbReference type="Proteomes" id="UP000198287"/>
    </source>
</evidence>
<gene>
    <name evidence="1" type="ORF">Fcan01_04614</name>
</gene>
<dbReference type="AlphaFoldDB" id="A0A226EN63"/>
<comment type="caution">
    <text evidence="1">The sequence shown here is derived from an EMBL/GenBank/DDBJ whole genome shotgun (WGS) entry which is preliminary data.</text>
</comment>
<evidence type="ECO:0000313" key="1">
    <source>
        <dbReference type="EMBL" id="OXA59072.1"/>
    </source>
</evidence>
<proteinExistence type="predicted"/>
<sequence>MSTSVALKKETETTTCGYCNTQNSVFVMCVGYHLACQACRDEFRICPICFGDYLPFDDVRMKTMVKPDGKAPNKMNINPARIRSVAPIVQSATYVERKKAIDKCKHNFFMGVCDSVISSLLSPRSTSFRQFLGSTIAKIGRRMGRSLLNVAAVSNKASAIFPTSIGLLLLLIISQISIKKGWKISAIKPTTKRG</sequence>
<accession>A0A226EN63</accession>